<dbReference type="PANTHER" id="PTHR11802:SF3">
    <property type="entry name" value="RETINOID-INDUCIBLE SERINE CARBOXYPEPTIDASE"/>
    <property type="match status" value="1"/>
</dbReference>
<reference evidence="7 8" key="1">
    <citation type="submission" date="2016-10" db="EMBL/GenBank/DDBJ databases">
        <authorList>
            <person name="de Groot N.N."/>
        </authorList>
    </citation>
    <scope>NUCLEOTIDE SEQUENCE [LARGE SCALE GENOMIC DNA]</scope>
    <source>
        <strain>GEY</strain>
        <strain evidence="8">DSM 9560</strain>
    </source>
</reference>
<proteinExistence type="predicted"/>
<dbReference type="STRING" id="1003.SAMN04488541_100174"/>
<feature type="chain" id="PRO_5011755945" evidence="6">
    <location>
        <begin position="22"/>
        <end position="502"/>
    </location>
</feature>
<evidence type="ECO:0000256" key="2">
    <source>
        <dbReference type="ARBA" id="ARBA00022670"/>
    </source>
</evidence>
<evidence type="ECO:0000256" key="4">
    <source>
        <dbReference type="ARBA" id="ARBA00022801"/>
    </source>
</evidence>
<evidence type="ECO:0000313" key="7">
    <source>
        <dbReference type="EMBL" id="SFE40289.1"/>
    </source>
</evidence>
<dbReference type="EMBL" id="FONY01000001">
    <property type="protein sequence ID" value="SFE40289.1"/>
    <property type="molecule type" value="Genomic_DNA"/>
</dbReference>
<keyword evidence="1 7" id="KW-0121">Carboxypeptidase</keyword>
<dbReference type="GO" id="GO:0006508">
    <property type="term" value="P:proteolysis"/>
    <property type="evidence" value="ECO:0007669"/>
    <property type="project" value="UniProtKB-KW"/>
</dbReference>
<accession>A0A1I2A970</accession>
<name>A0A1I2A970_9BACT</name>
<dbReference type="Proteomes" id="UP000199513">
    <property type="component" value="Unassembled WGS sequence"/>
</dbReference>
<feature type="signal peptide" evidence="6">
    <location>
        <begin position="1"/>
        <end position="21"/>
    </location>
</feature>
<dbReference type="InterPro" id="IPR001563">
    <property type="entry name" value="Peptidase_S10"/>
</dbReference>
<evidence type="ECO:0000256" key="6">
    <source>
        <dbReference type="SAM" id="SignalP"/>
    </source>
</evidence>
<keyword evidence="5" id="KW-0325">Glycoprotein</keyword>
<keyword evidence="4" id="KW-0378">Hydrolase</keyword>
<dbReference type="InterPro" id="IPR029058">
    <property type="entry name" value="AB_hydrolase_fold"/>
</dbReference>
<dbReference type="SUPFAM" id="SSF53474">
    <property type="entry name" value="alpha/beta-Hydrolases"/>
    <property type="match status" value="1"/>
</dbReference>
<protein>
    <submittedName>
        <fullName evidence="7">Carboxypeptidase C (Cathepsin A)</fullName>
    </submittedName>
</protein>
<dbReference type="GO" id="GO:0004185">
    <property type="term" value="F:serine-type carboxypeptidase activity"/>
    <property type="evidence" value="ECO:0007669"/>
    <property type="project" value="InterPro"/>
</dbReference>
<dbReference type="AlphaFoldDB" id="A0A1I2A970"/>
<evidence type="ECO:0000313" key="8">
    <source>
        <dbReference type="Proteomes" id="UP000199513"/>
    </source>
</evidence>
<keyword evidence="8" id="KW-1185">Reference proteome</keyword>
<organism evidence="7 8">
    <name type="scientific">Thermoflexibacter ruber</name>
    <dbReference type="NCBI Taxonomy" id="1003"/>
    <lineage>
        <taxon>Bacteria</taxon>
        <taxon>Pseudomonadati</taxon>
        <taxon>Bacteroidota</taxon>
        <taxon>Cytophagia</taxon>
        <taxon>Cytophagales</taxon>
        <taxon>Thermoflexibacteraceae</taxon>
        <taxon>Thermoflexibacter</taxon>
    </lineage>
</organism>
<gene>
    <name evidence="7" type="ORF">SAMN04488541_100174</name>
</gene>
<dbReference type="Pfam" id="PF00450">
    <property type="entry name" value="Peptidase_S10"/>
    <property type="match status" value="1"/>
</dbReference>
<evidence type="ECO:0000256" key="1">
    <source>
        <dbReference type="ARBA" id="ARBA00022645"/>
    </source>
</evidence>
<dbReference type="PANTHER" id="PTHR11802">
    <property type="entry name" value="SERINE PROTEASE FAMILY S10 SERINE CARBOXYPEPTIDASE"/>
    <property type="match status" value="1"/>
</dbReference>
<sequence>MPMRKIYFLLLNLFIIWQLEAQDKPKTAVADKNTPEPSLSVTSHSIRVKGQVINYKATTGYMLMREEDGKPKANIFFIYYAKEGVTDPRTRPITFSFNGGPGSSSVWLHMGALGPKRILMTDEGEMTKPPYEVVDNEYTWLDETDLVFIDPVITGYSRPAEGVDKKEFHGYVEDITSVGDFIRLFTTRFQRWNSPKFLAGESYGTTRAAGLSGYLQDRHGLYLNGLVLISSILNFQTARFEKGNDLPFILFLPTYAATAWYHKKVSPEYKDLKAFLAEVEQFAMGEYTLALMKGEKLTEAEETNITNKLAKYTGLSPEYIKQTNLRIEIQRFCKELKRKDSETVGRLDSRIKGKDYDYAGERNEYDPSLAGAISGPYTMAINDYVRRVLKYENDLPYEILTSRVQPWNYNNVQNQYLNVAETMRSAISKNPYLKVLVCNGYYDLATPYFATDYTMNHLFLDKSLRNNIKMTYYEAGHMMYIHKPSLIKMKDDVSSFMKEALK</sequence>
<keyword evidence="2" id="KW-0645">Protease</keyword>
<evidence type="ECO:0000256" key="3">
    <source>
        <dbReference type="ARBA" id="ARBA00022729"/>
    </source>
</evidence>
<evidence type="ECO:0000256" key="5">
    <source>
        <dbReference type="ARBA" id="ARBA00023180"/>
    </source>
</evidence>
<keyword evidence="3 6" id="KW-0732">Signal</keyword>
<dbReference type="Gene3D" id="3.40.50.1820">
    <property type="entry name" value="alpha/beta hydrolase"/>
    <property type="match status" value="1"/>
</dbReference>